<dbReference type="PANTHER" id="PTHR39176:SF1">
    <property type="entry name" value="PERIPLASMIC PROTEIN"/>
    <property type="match status" value="1"/>
</dbReference>
<accession>A0A974PJY9</accession>
<protein>
    <submittedName>
        <fullName evidence="3">DUF1311 domain-containing protein</fullName>
    </submittedName>
</protein>
<feature type="chain" id="PRO_5037193109" evidence="1">
    <location>
        <begin position="22"/>
        <end position="160"/>
    </location>
</feature>
<dbReference type="RefSeq" id="WP_203191857.1">
    <property type="nucleotide sequence ID" value="NZ_CP063362.1"/>
</dbReference>
<reference evidence="3 4" key="1">
    <citation type="submission" date="2020-10" db="EMBL/GenBank/DDBJ databases">
        <title>Degradation of 1,4-Dioxane by Xanthobacter sp. YN2, via a Novel Group-2 Soluble Di-Iron Monooxygenase.</title>
        <authorList>
            <person name="Ma F."/>
            <person name="Wang Y."/>
            <person name="Yang J."/>
            <person name="Guo H."/>
            <person name="Su D."/>
            <person name="Yu L."/>
        </authorList>
    </citation>
    <scope>NUCLEOTIDE SEQUENCE [LARGE SCALE GENOMIC DNA]</scope>
    <source>
        <strain evidence="3 4">YN2</strain>
    </source>
</reference>
<dbReference type="KEGG" id="xdi:EZH22_17815"/>
<dbReference type="EMBL" id="CP063362">
    <property type="protein sequence ID" value="QRG04982.1"/>
    <property type="molecule type" value="Genomic_DNA"/>
</dbReference>
<dbReference type="Gene3D" id="1.20.1270.180">
    <property type="match status" value="1"/>
</dbReference>
<evidence type="ECO:0000256" key="1">
    <source>
        <dbReference type="SAM" id="SignalP"/>
    </source>
</evidence>
<proteinExistence type="predicted"/>
<feature type="domain" description="Lysozyme inhibitor LprI-like N-terminal" evidence="2">
    <location>
        <begin position="62"/>
        <end position="148"/>
    </location>
</feature>
<feature type="signal peptide" evidence="1">
    <location>
        <begin position="1"/>
        <end position="21"/>
    </location>
</feature>
<name>A0A974PJY9_9HYPH</name>
<keyword evidence="4" id="KW-1185">Reference proteome</keyword>
<evidence type="ECO:0000313" key="4">
    <source>
        <dbReference type="Proteomes" id="UP000596427"/>
    </source>
</evidence>
<gene>
    <name evidence="3" type="ORF">EZH22_17815</name>
</gene>
<dbReference type="Proteomes" id="UP000596427">
    <property type="component" value="Chromosome"/>
</dbReference>
<dbReference type="InterPro" id="IPR009739">
    <property type="entry name" value="LprI-like_N"/>
</dbReference>
<evidence type="ECO:0000313" key="3">
    <source>
        <dbReference type="EMBL" id="QRG04982.1"/>
    </source>
</evidence>
<sequence>MIRTLGLGLLLLLAVPAGVQAEASDAAAVVSRCLEKAENEPLGARTCIDTYANACLDEGRDPSTSGEAGCYRREAEAWDARLNADYKALMARLPKEKAAKLRESERAWIEARKTTCGFYSAFHDGGSMAQIMSAACYNRHTAERALFLKGFMDNAADAGQ</sequence>
<organism evidence="3 4">
    <name type="scientific">Xanthobacter dioxanivorans</name>
    <dbReference type="NCBI Taxonomy" id="2528964"/>
    <lineage>
        <taxon>Bacteria</taxon>
        <taxon>Pseudomonadati</taxon>
        <taxon>Pseudomonadota</taxon>
        <taxon>Alphaproteobacteria</taxon>
        <taxon>Hyphomicrobiales</taxon>
        <taxon>Xanthobacteraceae</taxon>
        <taxon>Xanthobacter</taxon>
    </lineage>
</organism>
<dbReference type="Pfam" id="PF07007">
    <property type="entry name" value="LprI"/>
    <property type="match status" value="1"/>
</dbReference>
<dbReference type="PANTHER" id="PTHR39176">
    <property type="entry name" value="PERIPLASMIC PROTEIN-RELATED"/>
    <property type="match status" value="1"/>
</dbReference>
<dbReference type="AlphaFoldDB" id="A0A974PJY9"/>
<evidence type="ECO:0000259" key="2">
    <source>
        <dbReference type="Pfam" id="PF07007"/>
    </source>
</evidence>
<keyword evidence="1" id="KW-0732">Signal</keyword>